<dbReference type="Proteomes" id="UP000616201">
    <property type="component" value="Unassembled WGS sequence"/>
</dbReference>
<dbReference type="SUPFAM" id="SSF54001">
    <property type="entry name" value="Cysteine proteinases"/>
    <property type="match status" value="1"/>
</dbReference>
<dbReference type="EMBL" id="PRDK01000001">
    <property type="protein sequence ID" value="MBE8712179.1"/>
    <property type="molecule type" value="Genomic_DNA"/>
</dbReference>
<reference evidence="2" key="1">
    <citation type="submission" date="2018-02" db="EMBL/GenBank/DDBJ databases">
        <authorList>
            <person name="Vasarhelyi B.M."/>
            <person name="Deshmukh S."/>
            <person name="Balint B."/>
            <person name="Kukolya J."/>
        </authorList>
    </citation>
    <scope>NUCLEOTIDE SEQUENCE</scope>
    <source>
        <strain evidence="2">KB22</strain>
    </source>
</reference>
<dbReference type="InterPro" id="IPR024453">
    <property type="entry name" value="Peptidase_C92"/>
</dbReference>
<dbReference type="Gene3D" id="3.90.1720.10">
    <property type="entry name" value="endopeptidase domain like (from Nostoc punctiforme)"/>
    <property type="match status" value="1"/>
</dbReference>
<dbReference type="AlphaFoldDB" id="A0A928UW21"/>
<evidence type="ECO:0008006" key="4">
    <source>
        <dbReference type="Google" id="ProtNLM"/>
    </source>
</evidence>
<protein>
    <recommendedName>
        <fullName evidence="4">Permuted papain-like amidase enzyme, YaeF/YiiX, C92 family</fullName>
    </recommendedName>
</protein>
<accession>A0A928UW21</accession>
<name>A0A928UW21_9SPHI</name>
<keyword evidence="3" id="KW-1185">Reference proteome</keyword>
<feature type="signal peptide" evidence="1">
    <location>
        <begin position="1"/>
        <end position="24"/>
    </location>
</feature>
<organism evidence="2 3">
    <name type="scientific">Sphingobacterium hungaricum</name>
    <dbReference type="NCBI Taxonomy" id="2082723"/>
    <lineage>
        <taxon>Bacteria</taxon>
        <taxon>Pseudomonadati</taxon>
        <taxon>Bacteroidota</taxon>
        <taxon>Sphingobacteriia</taxon>
        <taxon>Sphingobacteriales</taxon>
        <taxon>Sphingobacteriaceae</taxon>
        <taxon>Sphingobacterium</taxon>
    </lineage>
</organism>
<evidence type="ECO:0000313" key="3">
    <source>
        <dbReference type="Proteomes" id="UP000616201"/>
    </source>
</evidence>
<evidence type="ECO:0000256" key="1">
    <source>
        <dbReference type="SAM" id="SignalP"/>
    </source>
</evidence>
<comment type="caution">
    <text evidence="2">The sequence shown here is derived from an EMBL/GenBank/DDBJ whole genome shotgun (WGS) entry which is preliminary data.</text>
</comment>
<keyword evidence="1" id="KW-0732">Signal</keyword>
<sequence length="216" mass="24179">MISKSFRLTIFALVFLISFSSVLAQQVSLANLENGDLIFVGADKENLSGAINRVTQKSADIAFDHVGIVERTADSVFVIHASSKRGSIREPFQSFYSTQKESKTVLAVYRLKQEFQSAIPNAILSAKSMLGKPYNWSYILNDSSYYCSDFVERAFRQDNIFVLEPMTFVNPKTGQIDDFWKEFYKKQNLEVPEGKLGCNPNGLASSEKLAFIGAVL</sequence>
<gene>
    <name evidence="2" type="ORF">C4F49_00605</name>
</gene>
<proteinExistence type="predicted"/>
<feature type="chain" id="PRO_5038071820" description="Permuted papain-like amidase enzyme, YaeF/YiiX, C92 family" evidence="1">
    <location>
        <begin position="25"/>
        <end position="216"/>
    </location>
</feature>
<dbReference type="Pfam" id="PF05708">
    <property type="entry name" value="Peptidase_C92"/>
    <property type="match status" value="1"/>
</dbReference>
<evidence type="ECO:0000313" key="2">
    <source>
        <dbReference type="EMBL" id="MBE8712179.1"/>
    </source>
</evidence>
<dbReference type="InterPro" id="IPR038765">
    <property type="entry name" value="Papain-like_cys_pep_sf"/>
</dbReference>
<dbReference type="RefSeq" id="WP_196934520.1">
    <property type="nucleotide sequence ID" value="NZ_MU158698.1"/>
</dbReference>